<reference evidence="1 2" key="1">
    <citation type="journal article" date="2016" name="Nat. Commun.">
        <title>Thousands of microbial genomes shed light on interconnected biogeochemical processes in an aquifer system.</title>
        <authorList>
            <person name="Anantharaman K."/>
            <person name="Brown C.T."/>
            <person name="Hug L.A."/>
            <person name="Sharon I."/>
            <person name="Castelle C.J."/>
            <person name="Probst A.J."/>
            <person name="Thomas B.C."/>
            <person name="Singh A."/>
            <person name="Wilkins M.J."/>
            <person name="Karaoz U."/>
            <person name="Brodie E.L."/>
            <person name="Williams K.H."/>
            <person name="Hubbard S.S."/>
            <person name="Banfield J.F."/>
        </authorList>
    </citation>
    <scope>NUCLEOTIDE SEQUENCE [LARGE SCALE GENOMIC DNA]</scope>
</reference>
<gene>
    <name evidence="1" type="ORF">A3C90_03515</name>
</gene>
<dbReference type="Proteomes" id="UP000177457">
    <property type="component" value="Unassembled WGS sequence"/>
</dbReference>
<evidence type="ECO:0000313" key="2">
    <source>
        <dbReference type="Proteomes" id="UP000177457"/>
    </source>
</evidence>
<dbReference type="STRING" id="1798683.A3C90_03515"/>
<organism evidence="1 2">
    <name type="scientific">Candidatus Magasanikbacteria bacterium RIFCSPHIGHO2_02_FULL_51_14</name>
    <dbReference type="NCBI Taxonomy" id="1798683"/>
    <lineage>
        <taxon>Bacteria</taxon>
        <taxon>Candidatus Magasanikiibacteriota</taxon>
    </lineage>
</organism>
<name>A0A1F6MPA3_9BACT</name>
<dbReference type="AlphaFoldDB" id="A0A1F6MPA3"/>
<dbReference type="EMBL" id="MFQE01000029">
    <property type="protein sequence ID" value="OGH73370.1"/>
    <property type="molecule type" value="Genomic_DNA"/>
</dbReference>
<accession>A0A1F6MPA3</accession>
<proteinExistence type="predicted"/>
<dbReference type="SUPFAM" id="SSF53335">
    <property type="entry name" value="S-adenosyl-L-methionine-dependent methyltransferases"/>
    <property type="match status" value="1"/>
</dbReference>
<evidence type="ECO:0000313" key="1">
    <source>
        <dbReference type="EMBL" id="OGH73370.1"/>
    </source>
</evidence>
<dbReference type="InterPro" id="IPR029063">
    <property type="entry name" value="SAM-dependent_MTases_sf"/>
</dbReference>
<sequence length="327" mass="36508">MNLARIEGKTVDVTPLFEKAGIPTDSVVIVETEGMYPYKEKVEDNWAYYTAVGMKELKRRCDEEGKIIQDIGIVGICSGVEGIAVAKIFRPKRLVVTDVDAGILQGTMVNLRRTTHRQATEMIPLVGSFCEPMEDAGYTVDFVHANIPNLPATGEEDLSKGAEKGTFLPAMLYEKYNPPQKYVAWALGAQFAYLRSARQVVRSGGSVITELGGRVPFSIIRQLFSDVGLEFSEVIVGFKEQTEALIDFLGYSRFEREFGVSFDFYLYNESQELLRQKGVRNPSPDVAGEELKEMLERYRVSAGEALELHDKGIPVGHTVHVFRGITY</sequence>
<comment type="caution">
    <text evidence="1">The sequence shown here is derived from an EMBL/GenBank/DDBJ whole genome shotgun (WGS) entry which is preliminary data.</text>
</comment>
<protein>
    <submittedName>
        <fullName evidence="1">Uncharacterized protein</fullName>
    </submittedName>
</protein>